<keyword evidence="2" id="KW-1185">Reference proteome</keyword>
<dbReference type="EMBL" id="UYRT01119791">
    <property type="protein sequence ID" value="VDN49996.1"/>
    <property type="molecule type" value="Genomic_DNA"/>
</dbReference>
<sequence length="31" mass="3724">MQAKRDRIERTLTEQLPDSEGFEWWPFKASA</sequence>
<accession>A0A183F1N6</accession>
<evidence type="ECO:0000313" key="1">
    <source>
        <dbReference type="EMBL" id="VDN49996.1"/>
    </source>
</evidence>
<evidence type="ECO:0000313" key="3">
    <source>
        <dbReference type="WBParaSite" id="GPUH_0002715701-mRNA-1"/>
    </source>
</evidence>
<dbReference type="AlphaFoldDB" id="A0A183F1N6"/>
<gene>
    <name evidence="1" type="ORF">GPUH_LOCUS27127</name>
</gene>
<dbReference type="Proteomes" id="UP000271098">
    <property type="component" value="Unassembled WGS sequence"/>
</dbReference>
<organism evidence="3">
    <name type="scientific">Gongylonema pulchrum</name>
    <dbReference type="NCBI Taxonomy" id="637853"/>
    <lineage>
        <taxon>Eukaryota</taxon>
        <taxon>Metazoa</taxon>
        <taxon>Ecdysozoa</taxon>
        <taxon>Nematoda</taxon>
        <taxon>Chromadorea</taxon>
        <taxon>Rhabditida</taxon>
        <taxon>Spirurina</taxon>
        <taxon>Spiruromorpha</taxon>
        <taxon>Spiruroidea</taxon>
        <taxon>Gongylonematidae</taxon>
        <taxon>Gongylonema</taxon>
    </lineage>
</organism>
<evidence type="ECO:0000313" key="2">
    <source>
        <dbReference type="Proteomes" id="UP000271098"/>
    </source>
</evidence>
<dbReference type="WBParaSite" id="GPUH_0002715701-mRNA-1">
    <property type="protein sequence ID" value="GPUH_0002715701-mRNA-1"/>
    <property type="gene ID" value="GPUH_0002715701"/>
</dbReference>
<proteinExistence type="predicted"/>
<reference evidence="1 2" key="2">
    <citation type="submission" date="2018-11" db="EMBL/GenBank/DDBJ databases">
        <authorList>
            <consortium name="Pathogen Informatics"/>
        </authorList>
    </citation>
    <scope>NUCLEOTIDE SEQUENCE [LARGE SCALE GENOMIC DNA]</scope>
</reference>
<name>A0A183F1N6_9BILA</name>
<protein>
    <submittedName>
        <fullName evidence="3">Transposase</fullName>
    </submittedName>
</protein>
<reference evidence="3" key="1">
    <citation type="submission" date="2016-06" db="UniProtKB">
        <authorList>
            <consortium name="WormBaseParasite"/>
        </authorList>
    </citation>
    <scope>IDENTIFICATION</scope>
</reference>